<evidence type="ECO:0000259" key="1">
    <source>
        <dbReference type="Pfam" id="PF09983"/>
    </source>
</evidence>
<evidence type="ECO:0000313" key="4">
    <source>
        <dbReference type="Proteomes" id="UP000215433"/>
    </source>
</evidence>
<gene>
    <name evidence="3" type="ORF">Tam10B_0272</name>
</gene>
<dbReference type="PIRSF" id="PIRSF028408">
    <property type="entry name" value="UCP028408"/>
    <property type="match status" value="1"/>
</dbReference>
<dbReference type="InterPro" id="IPR024537">
    <property type="entry name" value="DUF3322"/>
</dbReference>
<proteinExistence type="predicted"/>
<dbReference type="Pfam" id="PF09983">
    <property type="entry name" value="JetD_C"/>
    <property type="match status" value="1"/>
</dbReference>
<evidence type="ECO:0008006" key="5">
    <source>
        <dbReference type="Google" id="ProtNLM"/>
    </source>
</evidence>
<dbReference type="InterPro" id="IPR024534">
    <property type="entry name" value="JetD_C"/>
</dbReference>
<reference evidence="3 4" key="1">
    <citation type="submission" date="2017-05" db="EMBL/GenBank/DDBJ databases">
        <title>Bifidobacterium vansinderenii sp. nov.</title>
        <authorList>
            <person name="Lugli G.A."/>
            <person name="Duranti S."/>
            <person name="Mangifesta M."/>
        </authorList>
    </citation>
    <scope>NUCLEOTIDE SEQUENCE [LARGE SCALE GENOMIC DNA]</scope>
    <source>
        <strain evidence="3 4">Tam10B</strain>
    </source>
</reference>
<dbReference type="EMBL" id="NEWD01000004">
    <property type="protein sequence ID" value="OXN01272.1"/>
    <property type="molecule type" value="Genomic_DNA"/>
</dbReference>
<protein>
    <recommendedName>
        <fullName evidence="5">Wadjet protein JetD C-terminal domain-containing protein</fullName>
    </recommendedName>
</protein>
<dbReference type="AlphaFoldDB" id="A0A229W0A2"/>
<organism evidence="3 4">
    <name type="scientific">Bifidobacterium vansinderenii</name>
    <dbReference type="NCBI Taxonomy" id="1984871"/>
    <lineage>
        <taxon>Bacteria</taxon>
        <taxon>Bacillati</taxon>
        <taxon>Actinomycetota</taxon>
        <taxon>Actinomycetes</taxon>
        <taxon>Bifidobacteriales</taxon>
        <taxon>Bifidobacteriaceae</taxon>
        <taxon>Bifidobacterium</taxon>
    </lineage>
</organism>
<dbReference type="RefSeq" id="WP_093959483.1">
    <property type="nucleotide sequence ID" value="NZ_NEWD01000004.1"/>
</dbReference>
<evidence type="ECO:0000313" key="3">
    <source>
        <dbReference type="EMBL" id="OXN01272.1"/>
    </source>
</evidence>
<comment type="caution">
    <text evidence="3">The sequence shown here is derived from an EMBL/GenBank/DDBJ whole genome shotgun (WGS) entry which is preliminary data.</text>
</comment>
<keyword evidence="4" id="KW-1185">Reference proteome</keyword>
<dbReference type="OrthoDB" id="322908at2"/>
<dbReference type="InterPro" id="IPR014544">
    <property type="entry name" value="UCP028408"/>
</dbReference>
<feature type="domain" description="Wadjet protein JetD C-terminal" evidence="1">
    <location>
        <begin position="199"/>
        <end position="385"/>
    </location>
</feature>
<name>A0A229W0A2_9BIFI</name>
<evidence type="ECO:0000259" key="2">
    <source>
        <dbReference type="Pfam" id="PF11795"/>
    </source>
</evidence>
<accession>A0A229W0A2</accession>
<dbReference type="Proteomes" id="UP000215433">
    <property type="component" value="Unassembled WGS sequence"/>
</dbReference>
<dbReference type="Pfam" id="PF11795">
    <property type="entry name" value="DUF3322"/>
    <property type="match status" value="1"/>
</dbReference>
<sequence length="400" mass="45014">MRDVATIVGMVARRLRSGMYEDRDLWPYTVNVQLPKSSEAELHVLDVHANNASIGRWAEQHGCQVVLRRRKIGVVIDLIDAVTIPDEQTALHVVDRTIAGQYQQARSRAHRLGDECNVNRATALSVAKLLSNESDMDVDLLIRATDFFARYLASHGMEQLAELTPRQVPLAGFSTKWLSQKKSRRSAICRLLNIDSLPLQERPRELRFRHLDPARQEQPDMIATRPWFEGAMLGIRYVVIVENKDTYQAMPAIKNGLCVFGNGHAACDGLQLLPWIADSESTGSSITVVYWGDMDAAGFEILSEVRMAGIDCSSMFMDCTAYHRYSAYGTNLTADSKEIPVTIPNTDLALSHEEEELYRMLCTGEGIPYRRLEQERIPISDAVHELRRRGFPVTDIPAES</sequence>
<feature type="domain" description="DUF3322" evidence="2">
    <location>
        <begin position="14"/>
        <end position="186"/>
    </location>
</feature>